<proteinExistence type="predicted"/>
<protein>
    <submittedName>
        <fullName evidence="1">Cell division protein ZapA</fullName>
    </submittedName>
</protein>
<gene>
    <name evidence="1" type="ORF">B0G85_1692</name>
</gene>
<keyword evidence="1" id="KW-0132">Cell division</keyword>
<organism evidence="1 2">
    <name type="scientific">Polynucleobacter brandtiae</name>
    <dbReference type="NCBI Taxonomy" id="1938816"/>
    <lineage>
        <taxon>Bacteria</taxon>
        <taxon>Pseudomonadati</taxon>
        <taxon>Pseudomonadota</taxon>
        <taxon>Betaproteobacteria</taxon>
        <taxon>Burkholderiales</taxon>
        <taxon>Burkholderiaceae</taxon>
        <taxon>Polynucleobacter</taxon>
    </lineage>
</organism>
<evidence type="ECO:0000313" key="1">
    <source>
        <dbReference type="EMBL" id="PJI77091.1"/>
    </source>
</evidence>
<dbReference type="InterPro" id="IPR007838">
    <property type="entry name" value="Cell_div_ZapA-like"/>
</dbReference>
<comment type="caution">
    <text evidence="1">The sequence shown here is derived from an EMBL/GenBank/DDBJ whole genome shotgun (WGS) entry which is preliminary data.</text>
</comment>
<dbReference type="Pfam" id="PF05164">
    <property type="entry name" value="ZapA"/>
    <property type="match status" value="1"/>
</dbReference>
<keyword evidence="2" id="KW-1185">Reference proteome</keyword>
<sequence>MSQQRIEVSLAGQKITLATSTEHEPLLRAACTLVDEQIQLAINGGNRSIERASMMAAIKIAGDLIALQRSPQPLPAQSTSSHTNPEEMVRLQNEIHSLEDQVDALMQTLSLPGSPRPIVP</sequence>
<dbReference type="EMBL" id="PGTX01000004">
    <property type="protein sequence ID" value="PJI77091.1"/>
    <property type="molecule type" value="Genomic_DNA"/>
</dbReference>
<accession>A0A2M8VJC1</accession>
<evidence type="ECO:0000313" key="2">
    <source>
        <dbReference type="Proteomes" id="UP000229366"/>
    </source>
</evidence>
<keyword evidence="1" id="KW-0131">Cell cycle</keyword>
<dbReference type="GO" id="GO:0051301">
    <property type="term" value="P:cell division"/>
    <property type="evidence" value="ECO:0007669"/>
    <property type="project" value="UniProtKB-KW"/>
</dbReference>
<dbReference type="AlphaFoldDB" id="A0A2M8VJC1"/>
<dbReference type="InterPro" id="IPR036192">
    <property type="entry name" value="Cell_div_ZapA-like_sf"/>
</dbReference>
<dbReference type="SUPFAM" id="SSF102829">
    <property type="entry name" value="Cell division protein ZapA-like"/>
    <property type="match status" value="1"/>
</dbReference>
<dbReference type="Proteomes" id="UP000229366">
    <property type="component" value="Unassembled WGS sequence"/>
</dbReference>
<reference evidence="1 2" key="1">
    <citation type="submission" date="2017-11" db="EMBL/GenBank/DDBJ databases">
        <title>Genomic Encyclopedia of Type Strains, Phase III (KMG-III): the genomes of soil and plant-associated and newly described type strains.</title>
        <authorList>
            <person name="Whitman W."/>
        </authorList>
    </citation>
    <scope>NUCLEOTIDE SEQUENCE [LARGE SCALE GENOMIC DNA]</scope>
    <source>
        <strain evidence="1 2">UB-Domo-W1</strain>
    </source>
</reference>
<name>A0A2M8VJC1_9BURK</name>